<name>A0A3N4JEP1_9PEZI</name>
<accession>A0A3N4JEP1</accession>
<reference evidence="1 2" key="1">
    <citation type="journal article" date="2018" name="Nat. Ecol. Evol.">
        <title>Pezizomycetes genomes reveal the molecular basis of ectomycorrhizal truffle lifestyle.</title>
        <authorList>
            <person name="Murat C."/>
            <person name="Payen T."/>
            <person name="Noel B."/>
            <person name="Kuo A."/>
            <person name="Morin E."/>
            <person name="Chen J."/>
            <person name="Kohler A."/>
            <person name="Krizsan K."/>
            <person name="Balestrini R."/>
            <person name="Da Silva C."/>
            <person name="Montanini B."/>
            <person name="Hainaut M."/>
            <person name="Levati E."/>
            <person name="Barry K.W."/>
            <person name="Belfiori B."/>
            <person name="Cichocki N."/>
            <person name="Clum A."/>
            <person name="Dockter R.B."/>
            <person name="Fauchery L."/>
            <person name="Guy J."/>
            <person name="Iotti M."/>
            <person name="Le Tacon F."/>
            <person name="Lindquist E.A."/>
            <person name="Lipzen A."/>
            <person name="Malagnac F."/>
            <person name="Mello A."/>
            <person name="Molinier V."/>
            <person name="Miyauchi S."/>
            <person name="Poulain J."/>
            <person name="Riccioni C."/>
            <person name="Rubini A."/>
            <person name="Sitrit Y."/>
            <person name="Splivallo R."/>
            <person name="Traeger S."/>
            <person name="Wang M."/>
            <person name="Zifcakova L."/>
            <person name="Wipf D."/>
            <person name="Zambonelli A."/>
            <person name="Paolocci F."/>
            <person name="Nowrousian M."/>
            <person name="Ottonello S."/>
            <person name="Baldrian P."/>
            <person name="Spatafora J.W."/>
            <person name="Henrissat B."/>
            <person name="Nagy L.G."/>
            <person name="Aury J.M."/>
            <person name="Wincker P."/>
            <person name="Grigoriev I.V."/>
            <person name="Bonfante P."/>
            <person name="Martin F.M."/>
        </authorList>
    </citation>
    <scope>NUCLEOTIDE SEQUENCE [LARGE SCALE GENOMIC DNA]</scope>
    <source>
        <strain evidence="1 2">120613-1</strain>
    </source>
</reference>
<keyword evidence="2" id="KW-1185">Reference proteome</keyword>
<dbReference type="EMBL" id="ML120425">
    <property type="protein sequence ID" value="RPA95448.1"/>
    <property type="molecule type" value="Genomic_DNA"/>
</dbReference>
<evidence type="ECO:0000313" key="1">
    <source>
        <dbReference type="EMBL" id="RPA95448.1"/>
    </source>
</evidence>
<dbReference type="AlphaFoldDB" id="A0A3N4JEP1"/>
<evidence type="ECO:0000313" key="2">
    <source>
        <dbReference type="Proteomes" id="UP000276215"/>
    </source>
</evidence>
<organism evidence="1 2">
    <name type="scientific">Choiromyces venosus 120613-1</name>
    <dbReference type="NCBI Taxonomy" id="1336337"/>
    <lineage>
        <taxon>Eukaryota</taxon>
        <taxon>Fungi</taxon>
        <taxon>Dikarya</taxon>
        <taxon>Ascomycota</taxon>
        <taxon>Pezizomycotina</taxon>
        <taxon>Pezizomycetes</taxon>
        <taxon>Pezizales</taxon>
        <taxon>Tuberaceae</taxon>
        <taxon>Choiromyces</taxon>
    </lineage>
</organism>
<protein>
    <submittedName>
        <fullName evidence="1">Uncharacterized protein</fullName>
    </submittedName>
</protein>
<sequence>MMDEDEFPALALSTKENVVALLPIASALKSKKLPPRPIGKIKDESLEAAKPELACPIQAKGKPVLPSVNTTATAASSSGPHAISLAIATSSTASYKGTTPISSNISCAFDCHKCHQAGSKDNQNCVF</sequence>
<gene>
    <name evidence="1" type="ORF">L873DRAFT_1845928</name>
</gene>
<proteinExistence type="predicted"/>
<dbReference type="Proteomes" id="UP000276215">
    <property type="component" value="Unassembled WGS sequence"/>
</dbReference>